<dbReference type="Pfam" id="PF02515">
    <property type="entry name" value="CoA_transf_3"/>
    <property type="match status" value="1"/>
</dbReference>
<dbReference type="RefSeq" id="WP_049966374.1">
    <property type="nucleotide sequence ID" value="NZ_CP101873.1"/>
</dbReference>
<dbReference type="PANTHER" id="PTHR48207:SF3">
    <property type="entry name" value="SUCCINATE--HYDROXYMETHYLGLUTARATE COA-TRANSFERASE"/>
    <property type="match status" value="1"/>
</dbReference>
<keyword evidence="1 2" id="KW-0808">Transferase</keyword>
<dbReference type="GO" id="GO:0008410">
    <property type="term" value="F:CoA-transferase activity"/>
    <property type="evidence" value="ECO:0007669"/>
    <property type="project" value="TreeGrafter"/>
</dbReference>
<dbReference type="Proteomes" id="UP001224926">
    <property type="component" value="Chromosome"/>
</dbReference>
<reference evidence="2 3" key="1">
    <citation type="submission" date="2022-07" db="EMBL/GenBank/DDBJ databases">
        <title>Two temperate virus in Haloterrigena jeotgali A29.</title>
        <authorList>
            <person name="Deng X."/>
        </authorList>
    </citation>
    <scope>NUCLEOTIDE SEQUENCE [LARGE SCALE GENOMIC DNA]</scope>
    <source>
        <strain evidence="2 3">A29</strain>
    </source>
</reference>
<sequence length="392" mass="43660">MLALEDITVVSLESGISAPLCTRLLGDFGAEVIKVERPGVGDVNRHWDTAVYGDSSAHVWVDRNKLSVELNLKADEGRAVFHELAAEADVIVQNYSPGVVERLGVGYEDVTEYNEDAIYLNISGYGRDGPYEDRKAYDMVMQGETGLIPMNGSPDAPAKIPLSICDINAATYGTISTLLALFHRERTGEGQELDVTMFGGILSWLGYFPHKYWHTDEIPERIGMRHHLLTPYGPHETADDRAVNFAILSEAHWELLCTDVLERPDLLEDERFATNEQRVENRETLEPLIEDLIADHPRDYWAERLAEAGIPWGDVNRLDEVLEHPQTDHLDLVKEFETADGPVPYVDTPIDSSELEFAAEPMPDLGEDTDDVLAALGYSSAEIEELRDAGAI</sequence>
<dbReference type="EMBL" id="CP101873">
    <property type="protein sequence ID" value="WMT07027.1"/>
    <property type="molecule type" value="Genomic_DNA"/>
</dbReference>
<organism evidence="2 3">
    <name type="scientific">Natrinema thermotolerans</name>
    <dbReference type="NCBI Taxonomy" id="121872"/>
    <lineage>
        <taxon>Archaea</taxon>
        <taxon>Methanobacteriati</taxon>
        <taxon>Methanobacteriota</taxon>
        <taxon>Stenosarchaea group</taxon>
        <taxon>Halobacteria</taxon>
        <taxon>Halobacteriales</taxon>
        <taxon>Natrialbaceae</taxon>
        <taxon>Natrinema</taxon>
    </lineage>
</organism>
<dbReference type="Gene3D" id="3.40.50.10540">
    <property type="entry name" value="Crotonobetainyl-coa:carnitine coa-transferase, domain 1"/>
    <property type="match status" value="1"/>
</dbReference>
<dbReference type="InterPro" id="IPR023606">
    <property type="entry name" value="CoA-Trfase_III_dom_1_sf"/>
</dbReference>
<evidence type="ECO:0000313" key="2">
    <source>
        <dbReference type="EMBL" id="WMT07027.1"/>
    </source>
</evidence>
<dbReference type="SUPFAM" id="SSF89796">
    <property type="entry name" value="CoA-transferase family III (CaiB/BaiF)"/>
    <property type="match status" value="1"/>
</dbReference>
<keyword evidence="3" id="KW-1185">Reference proteome</keyword>
<dbReference type="InterPro" id="IPR003673">
    <property type="entry name" value="CoA-Trfase_fam_III"/>
</dbReference>
<gene>
    <name evidence="2" type="ORF">NP511_16760</name>
</gene>
<accession>A0AAF0P8Q6</accession>
<dbReference type="GeneID" id="84215627"/>
<dbReference type="PANTHER" id="PTHR48207">
    <property type="entry name" value="SUCCINATE--HYDROXYMETHYLGLUTARATE COA-TRANSFERASE"/>
    <property type="match status" value="1"/>
</dbReference>
<proteinExistence type="predicted"/>
<dbReference type="AlphaFoldDB" id="A0AAF0P8Q6"/>
<evidence type="ECO:0000256" key="1">
    <source>
        <dbReference type="ARBA" id="ARBA00022679"/>
    </source>
</evidence>
<dbReference type="GeneID" id="39863280"/>
<evidence type="ECO:0000313" key="3">
    <source>
        <dbReference type="Proteomes" id="UP001224926"/>
    </source>
</evidence>
<dbReference type="InterPro" id="IPR050483">
    <property type="entry name" value="CoA-transferase_III_domain"/>
</dbReference>
<dbReference type="Gene3D" id="3.30.1540.10">
    <property type="entry name" value="formyl-coa transferase, domain 3"/>
    <property type="match status" value="1"/>
</dbReference>
<dbReference type="InterPro" id="IPR044855">
    <property type="entry name" value="CoA-Trfase_III_dom3_sf"/>
</dbReference>
<protein>
    <submittedName>
        <fullName evidence="2">CoA transferase</fullName>
    </submittedName>
</protein>
<name>A0AAF0P8Q6_9EURY</name>